<sequence>MMEPVNNLTKELIEYCEKIDINLVGFSDTTKFNNFSKKHRPNSYLNNSKTVIVIGFHLYDISLDAWNRDEDKGKSYHFADLILLNQCHRIKNILTKKGFKSKIITYEPGLFLKDAAALAGIGPIGKNNLLITKTYGSQVRLRALVTDAELSYGIPIHESEYCRNCNICVESCPAGALEGGKYNKEICRNYCLKNLKYQSENTVIWCNVCIESCPVGRKD</sequence>
<dbReference type="AlphaFoldDB" id="X1H065"/>
<dbReference type="SUPFAM" id="SSF54862">
    <property type="entry name" value="4Fe-4S ferredoxins"/>
    <property type="match status" value="1"/>
</dbReference>
<comment type="caution">
    <text evidence="2">The sequence shown here is derived from an EMBL/GenBank/DDBJ whole genome shotgun (WGS) entry which is preliminary data.</text>
</comment>
<protein>
    <recommendedName>
        <fullName evidence="1">4Fe-4S ferredoxin-type domain-containing protein</fullName>
    </recommendedName>
</protein>
<accession>X1H065</accession>
<dbReference type="PANTHER" id="PTHR42827">
    <property type="entry name" value="IRON-SULFUR CLUSTER-BINDING PROTEIN-RELATED"/>
    <property type="match status" value="1"/>
</dbReference>
<proteinExistence type="predicted"/>
<dbReference type="InterPro" id="IPR017900">
    <property type="entry name" value="4Fe4S_Fe_S_CS"/>
</dbReference>
<dbReference type="EMBL" id="BARU01005597">
    <property type="protein sequence ID" value="GAH38668.1"/>
    <property type="molecule type" value="Genomic_DNA"/>
</dbReference>
<dbReference type="Pfam" id="PF00037">
    <property type="entry name" value="Fer4"/>
    <property type="match status" value="1"/>
</dbReference>
<dbReference type="PANTHER" id="PTHR42827:SF1">
    <property type="entry name" value="IRON-SULFUR CLUSTER-BINDING PROTEIN"/>
    <property type="match status" value="1"/>
</dbReference>
<evidence type="ECO:0000313" key="2">
    <source>
        <dbReference type="EMBL" id="GAH38668.1"/>
    </source>
</evidence>
<dbReference type="PROSITE" id="PS00198">
    <property type="entry name" value="4FE4S_FER_1"/>
    <property type="match status" value="1"/>
</dbReference>
<dbReference type="PROSITE" id="PS51379">
    <property type="entry name" value="4FE4S_FER_2"/>
    <property type="match status" value="1"/>
</dbReference>
<organism evidence="2">
    <name type="scientific">marine sediment metagenome</name>
    <dbReference type="NCBI Taxonomy" id="412755"/>
    <lineage>
        <taxon>unclassified sequences</taxon>
        <taxon>metagenomes</taxon>
        <taxon>ecological metagenomes</taxon>
    </lineage>
</organism>
<dbReference type="InterPro" id="IPR017896">
    <property type="entry name" value="4Fe4S_Fe-S-bd"/>
</dbReference>
<dbReference type="Gene3D" id="3.30.70.20">
    <property type="match status" value="1"/>
</dbReference>
<gene>
    <name evidence="2" type="ORF">S03H2_10927</name>
</gene>
<feature type="domain" description="4Fe-4S ferredoxin-type" evidence="1">
    <location>
        <begin position="153"/>
        <end position="182"/>
    </location>
</feature>
<reference evidence="2" key="1">
    <citation type="journal article" date="2014" name="Front. Microbiol.">
        <title>High frequency of phylogenetically diverse reductive dehalogenase-homologous genes in deep subseafloor sedimentary metagenomes.</title>
        <authorList>
            <person name="Kawai M."/>
            <person name="Futagami T."/>
            <person name="Toyoda A."/>
            <person name="Takaki Y."/>
            <person name="Nishi S."/>
            <person name="Hori S."/>
            <person name="Arai W."/>
            <person name="Tsubouchi T."/>
            <person name="Morono Y."/>
            <person name="Uchiyama I."/>
            <person name="Ito T."/>
            <person name="Fujiyama A."/>
            <person name="Inagaki F."/>
            <person name="Takami H."/>
        </authorList>
    </citation>
    <scope>NUCLEOTIDE SEQUENCE</scope>
    <source>
        <strain evidence="2">Expedition CK06-06</strain>
    </source>
</reference>
<name>X1H065_9ZZZZ</name>
<evidence type="ECO:0000259" key="1">
    <source>
        <dbReference type="PROSITE" id="PS51379"/>
    </source>
</evidence>